<comment type="similarity">
    <text evidence="1">Belongs to the glycosyl hydrolase 63 family.</text>
</comment>
<evidence type="ECO:0000313" key="6">
    <source>
        <dbReference type="Proteomes" id="UP000826300"/>
    </source>
</evidence>
<dbReference type="PANTHER" id="PTHR10412">
    <property type="entry name" value="MANNOSYL-OLIGOSACCHARIDE GLUCOSIDASE"/>
    <property type="match status" value="1"/>
</dbReference>
<dbReference type="InterPro" id="IPR012341">
    <property type="entry name" value="6hp_glycosidase-like_sf"/>
</dbReference>
<dbReference type="GO" id="GO:0009311">
    <property type="term" value="P:oligosaccharide metabolic process"/>
    <property type="evidence" value="ECO:0007669"/>
    <property type="project" value="InterPro"/>
</dbReference>
<protein>
    <submittedName>
        <fullName evidence="5">Glycoside hydrolase family 37</fullName>
    </submittedName>
</protein>
<evidence type="ECO:0000313" key="5">
    <source>
        <dbReference type="EMBL" id="QYZ69096.1"/>
    </source>
</evidence>
<dbReference type="Pfam" id="PF22422">
    <property type="entry name" value="MGH1-like_GH"/>
    <property type="match status" value="1"/>
</dbReference>
<sequence length="546" mass="59437">MTLFDPLKVPFSRRERFLTLSVMDGALMLRSVRGGDLRPSLGRLARVAFLADGVEVAPDLRLSPGCLEAVHGGARVRFAIGEGERLHVEGAGLALAFRLEGSRYDYAYRTPAGAFCMVAAYENIRLMPRARRGTVEVTGQWRRDRADNVTCVFSGDFEGTLDLFAVMPPEASETAFDVVVAEAEAEFAAFRAGFGVEGEAARLAAYLLWANTVPEGGSLSRPAVFMSKNSMINIWSWDNAFSALGLAGADGALAFDQFAAIYDRQDACGMLPDFVHDQGASFAFTKPPVHGWVLRLIGEMVPDWMTPERAAYLADHLAAQVTWWLTATRAGRDSLPSYPHGNDSGWDNASFFDAGGPVESPDLPTFLILCCDALAVLRPAEAARWRAEGAALFALLMARLCDGTGFGTRRVGEGLERGQSLIGFMPLLLGERLPRDLVARMVAEFGAHLTEWGPATEAPGSPFYEADGYWRGPIWAPTTALVWDGLRRQGEDAPAREVAARFCRLCEAHGMAENFDALTGRGLRDPGFAWTSAVYLMFARWLGGRG</sequence>
<proteinExistence type="inferred from homology"/>
<dbReference type="Gene3D" id="1.50.10.10">
    <property type="match status" value="1"/>
</dbReference>
<reference evidence="5" key="1">
    <citation type="submission" date="2021-02" db="EMBL/GenBank/DDBJ databases">
        <title>Rhodobacter shimadae sp. nov., an aerobic anoxygenic phototrophic bacterium isolated from a hot spring.</title>
        <authorList>
            <person name="Muramatsu S."/>
            <person name="Haruta S."/>
            <person name="Hirose S."/>
            <person name="Hanada S."/>
        </authorList>
    </citation>
    <scope>NUCLEOTIDE SEQUENCE</scope>
    <source>
        <strain evidence="5">N10</strain>
    </source>
</reference>
<evidence type="ECO:0000256" key="2">
    <source>
        <dbReference type="ARBA" id="ARBA00022801"/>
    </source>
</evidence>
<dbReference type="EMBL" id="CP069370">
    <property type="protein sequence ID" value="QYZ69096.1"/>
    <property type="molecule type" value="Genomic_DNA"/>
</dbReference>
<dbReference type="InterPro" id="IPR054491">
    <property type="entry name" value="MGH1-like_GH"/>
</dbReference>
<dbReference type="PANTHER" id="PTHR10412:SF11">
    <property type="entry name" value="MANNOSYL-OLIGOSACCHARIDE GLUCOSIDASE"/>
    <property type="match status" value="1"/>
</dbReference>
<evidence type="ECO:0000259" key="4">
    <source>
        <dbReference type="Pfam" id="PF22422"/>
    </source>
</evidence>
<evidence type="ECO:0000256" key="3">
    <source>
        <dbReference type="ARBA" id="ARBA00023295"/>
    </source>
</evidence>
<keyword evidence="2 5" id="KW-0378">Hydrolase</keyword>
<dbReference type="GO" id="GO:0006487">
    <property type="term" value="P:protein N-linked glycosylation"/>
    <property type="evidence" value="ECO:0007669"/>
    <property type="project" value="TreeGrafter"/>
</dbReference>
<dbReference type="InterPro" id="IPR004888">
    <property type="entry name" value="Glycoside_hydrolase_63"/>
</dbReference>
<gene>
    <name evidence="5" type="ORF">JO391_15295</name>
</gene>
<feature type="domain" description="Mannosylglycerate hydrolase MGH1-like glycoside hydrolase" evidence="4">
    <location>
        <begin position="233"/>
        <end position="531"/>
    </location>
</feature>
<organism evidence="5 6">
    <name type="scientific">Neotabrizicola shimadae</name>
    <dbReference type="NCBI Taxonomy" id="2807096"/>
    <lineage>
        <taxon>Bacteria</taxon>
        <taxon>Pseudomonadati</taxon>
        <taxon>Pseudomonadota</taxon>
        <taxon>Alphaproteobacteria</taxon>
        <taxon>Rhodobacterales</taxon>
        <taxon>Paracoccaceae</taxon>
        <taxon>Neotabrizicola</taxon>
    </lineage>
</organism>
<dbReference type="RefSeq" id="WP_220661316.1">
    <property type="nucleotide sequence ID" value="NZ_CP069370.1"/>
</dbReference>
<dbReference type="KEGG" id="nsm:JO391_15295"/>
<dbReference type="SUPFAM" id="SSF48208">
    <property type="entry name" value="Six-hairpin glycosidases"/>
    <property type="match status" value="1"/>
</dbReference>
<dbReference type="AlphaFoldDB" id="A0A8G0ZUE8"/>
<dbReference type="InterPro" id="IPR008928">
    <property type="entry name" value="6-hairpin_glycosidase_sf"/>
</dbReference>
<keyword evidence="3" id="KW-0326">Glycosidase</keyword>
<keyword evidence="6" id="KW-1185">Reference proteome</keyword>
<name>A0A8G0ZUE8_9RHOB</name>
<dbReference type="Proteomes" id="UP000826300">
    <property type="component" value="Chromosome"/>
</dbReference>
<accession>A0A8G0ZUE8</accession>
<dbReference type="GO" id="GO:0004573">
    <property type="term" value="F:Glc3Man9GlcNAc2 oligosaccharide glucosidase activity"/>
    <property type="evidence" value="ECO:0007669"/>
    <property type="project" value="InterPro"/>
</dbReference>
<evidence type="ECO:0000256" key="1">
    <source>
        <dbReference type="ARBA" id="ARBA00010833"/>
    </source>
</evidence>